<dbReference type="RefSeq" id="WP_068650999.1">
    <property type="nucleotide sequence ID" value="NZ_CP043611.1"/>
</dbReference>
<name>A0A168LTT5_9BACL</name>
<keyword evidence="2" id="KW-1185">Reference proteome</keyword>
<organism evidence="1 2">
    <name type="scientific">Paenibacillus antarcticus</name>
    <dbReference type="NCBI Taxonomy" id="253703"/>
    <lineage>
        <taxon>Bacteria</taxon>
        <taxon>Bacillati</taxon>
        <taxon>Bacillota</taxon>
        <taxon>Bacilli</taxon>
        <taxon>Bacillales</taxon>
        <taxon>Paenibacillaceae</taxon>
        <taxon>Paenibacillus</taxon>
    </lineage>
</organism>
<dbReference type="AlphaFoldDB" id="A0A168LTT5"/>
<sequence length="186" mass="21428">MNNKLHKEDLGYLFKVDILIKNESNARALQSLIEMMNGNNQVMDFRIQSGIELGEIIDSLLQSKKKNSLSKIESTQQHLSKTTLGGKTGKEIVQSRLKNSLTQEPILIPKTKNPVSNHSEDPRVWIKSCINDNRLVRLTANRKGQHMEIPCRILNFDEEQQFINVYHVDEKQVYSFMLNEIDAFTD</sequence>
<dbReference type="OrthoDB" id="2655795at2"/>
<reference evidence="1 2" key="1">
    <citation type="submission" date="2016-03" db="EMBL/GenBank/DDBJ databases">
        <title>Draft genome sequence of Paenibacillus antarcticus CECT 5836.</title>
        <authorList>
            <person name="Shin S.-K."/>
            <person name="Yi H."/>
        </authorList>
    </citation>
    <scope>NUCLEOTIDE SEQUENCE [LARGE SCALE GENOMIC DNA]</scope>
    <source>
        <strain evidence="1 2">CECT 5836</strain>
    </source>
</reference>
<dbReference type="Proteomes" id="UP000077355">
    <property type="component" value="Unassembled WGS sequence"/>
</dbReference>
<proteinExistence type="predicted"/>
<evidence type="ECO:0000313" key="1">
    <source>
        <dbReference type="EMBL" id="OAB43828.1"/>
    </source>
</evidence>
<accession>A0A168LTT5</accession>
<comment type="caution">
    <text evidence="1">The sequence shown here is derived from an EMBL/GenBank/DDBJ whole genome shotgun (WGS) entry which is preliminary data.</text>
</comment>
<gene>
    <name evidence="1" type="ORF">PBAT_16510</name>
</gene>
<dbReference type="EMBL" id="LVJI01000024">
    <property type="protein sequence ID" value="OAB43828.1"/>
    <property type="molecule type" value="Genomic_DNA"/>
</dbReference>
<protein>
    <submittedName>
        <fullName evidence="1">Uncharacterized protein</fullName>
    </submittedName>
</protein>
<evidence type="ECO:0000313" key="2">
    <source>
        <dbReference type="Proteomes" id="UP000077355"/>
    </source>
</evidence>